<name>A0A0B8P925_9VIBR</name>
<dbReference type="GO" id="GO:0016491">
    <property type="term" value="F:oxidoreductase activity"/>
    <property type="evidence" value="ECO:0007669"/>
    <property type="project" value="UniProtKB-KW"/>
</dbReference>
<proteinExistence type="predicted"/>
<sequence length="231" mass="24981">MKSASIRFSEAQQVWSVWNQVPFAARLELLETAATKLALTSLKKPLAFHKAHSEQLLSEPELMPGPTGETNELYTAGRGVALIIADDSLTADNASAFFAQLSVALLAGNCVLACVQDSEVAKQVQSLIEKAAFPTGVLSLVEYDQYSQVLENDVRVVTAIAEDKLVQGINRQLAEKRGVIAPLVVETDLKRMPVALDPKLVLRYITERTRTINITAVGGNATLLELGAAEH</sequence>
<keyword evidence="1" id="KW-0560">Oxidoreductase</keyword>
<keyword evidence="5" id="KW-1185">Reference proteome</keyword>
<protein>
    <submittedName>
        <fullName evidence="3">Delta 1-pyrroline-5-carboxylate dehydrogenase domain protein</fullName>
    </submittedName>
</protein>
<organism evidence="3 4">
    <name type="scientific">Vibrio ishigakensis</name>
    <dbReference type="NCBI Taxonomy" id="1481914"/>
    <lineage>
        <taxon>Bacteria</taxon>
        <taxon>Pseudomonadati</taxon>
        <taxon>Pseudomonadota</taxon>
        <taxon>Gammaproteobacteria</taxon>
        <taxon>Vibrionales</taxon>
        <taxon>Vibrionaceae</taxon>
        <taxon>Vibrio</taxon>
    </lineage>
</organism>
<dbReference type="EMBL" id="BBRZ01000058">
    <property type="protein sequence ID" value="GAM57571.1"/>
    <property type="molecule type" value="Genomic_DNA"/>
</dbReference>
<dbReference type="AlphaFoldDB" id="A0A0B8P925"/>
<dbReference type="Proteomes" id="UP000031671">
    <property type="component" value="Unassembled WGS sequence"/>
</dbReference>
<evidence type="ECO:0000256" key="1">
    <source>
        <dbReference type="ARBA" id="ARBA00023002"/>
    </source>
</evidence>
<accession>A0A0B8NUI5</accession>
<dbReference type="InterPro" id="IPR016161">
    <property type="entry name" value="Ald_DH/histidinol_DH"/>
</dbReference>
<dbReference type="SUPFAM" id="SSF53720">
    <property type="entry name" value="ALDH-like"/>
    <property type="match status" value="1"/>
</dbReference>
<evidence type="ECO:0000313" key="2">
    <source>
        <dbReference type="EMBL" id="GAM57571.1"/>
    </source>
</evidence>
<evidence type="ECO:0000313" key="5">
    <source>
        <dbReference type="Proteomes" id="UP000031671"/>
    </source>
</evidence>
<reference evidence="4 5" key="3">
    <citation type="submission" date="2015-01" db="EMBL/GenBank/DDBJ databases">
        <authorList>
            <consortium name="NBRP consortium"/>
            <person name="Sawabe T."/>
            <person name="Meirelles P."/>
            <person name="Feng G."/>
            <person name="Sayaka M."/>
            <person name="Hattori M."/>
            <person name="Ohkuma M."/>
        </authorList>
    </citation>
    <scope>NUCLEOTIDE SEQUENCE [LARGE SCALE GENOMIC DNA]</scope>
    <source>
        <strain evidence="5">JCM 19231</strain>
        <strain evidence="2">JCM19231</strain>
        <strain evidence="3 4">JCM19232</strain>
    </source>
</reference>
<dbReference type="EMBL" id="BBSA01000002">
    <property type="protein sequence ID" value="GAM61077.1"/>
    <property type="molecule type" value="Genomic_DNA"/>
</dbReference>
<gene>
    <name evidence="2" type="ORF">JCM19231_1512</name>
    <name evidence="3" type="ORF">JCM19232_4019</name>
</gene>
<dbReference type="RefSeq" id="WP_261837008.1">
    <property type="nucleotide sequence ID" value="NZ_AP024882.1"/>
</dbReference>
<reference evidence="3 4" key="2">
    <citation type="submission" date="2015-01" db="EMBL/GenBank/DDBJ databases">
        <title>Vibrio sp. C5 JCM 19232 whole genome shotgun sequence.</title>
        <authorList>
            <person name="Sawabe T."/>
            <person name="Meirelles P."/>
            <person name="Feng G."/>
            <person name="Sayaka M."/>
            <person name="Hattori M."/>
            <person name="Ohkuma M."/>
        </authorList>
    </citation>
    <scope>NUCLEOTIDE SEQUENCE [LARGE SCALE GENOMIC DNA]</scope>
    <source>
        <strain evidence="3 4">JCM19232</strain>
    </source>
</reference>
<comment type="caution">
    <text evidence="3">The sequence shown here is derived from an EMBL/GenBank/DDBJ whole genome shotgun (WGS) entry which is preliminary data.</text>
</comment>
<evidence type="ECO:0000313" key="4">
    <source>
        <dbReference type="Proteomes" id="UP000031670"/>
    </source>
</evidence>
<dbReference type="InterPro" id="IPR016162">
    <property type="entry name" value="Ald_DH_N"/>
</dbReference>
<accession>A0A0B8P925</accession>
<dbReference type="Proteomes" id="UP000031670">
    <property type="component" value="Unassembled WGS sequence"/>
</dbReference>
<reference evidence="2 5" key="1">
    <citation type="submission" date="2015-01" db="EMBL/GenBank/DDBJ databases">
        <title>Vibrio sp. C1 JCM 19231 whole genome shotgun sequence.</title>
        <authorList>
            <person name="Sawabe T."/>
            <person name="Meirelles P."/>
            <person name="Feng G."/>
            <person name="Sayaka M."/>
            <person name="Hattori M."/>
            <person name="Ohkuma M."/>
        </authorList>
    </citation>
    <scope>NUCLEOTIDE SEQUENCE [LARGE SCALE GENOMIC DNA]</scope>
    <source>
        <strain evidence="5">JCM 19231</strain>
        <strain evidence="2">JCM19231</strain>
    </source>
</reference>
<dbReference type="Gene3D" id="3.40.605.10">
    <property type="entry name" value="Aldehyde Dehydrogenase, Chain A, domain 1"/>
    <property type="match status" value="1"/>
</dbReference>
<evidence type="ECO:0000313" key="3">
    <source>
        <dbReference type="EMBL" id="GAM61077.1"/>
    </source>
</evidence>